<name>A0A4U5LQD0_STECR</name>
<evidence type="ECO:0000313" key="1">
    <source>
        <dbReference type="EMBL" id="TKR58201.1"/>
    </source>
</evidence>
<reference evidence="1 2" key="2">
    <citation type="journal article" date="2019" name="G3 (Bethesda)">
        <title>Hybrid Assembly of the Genome of the Entomopathogenic Nematode Steinernema carpocapsae Identifies the X-Chromosome.</title>
        <authorList>
            <person name="Serra L."/>
            <person name="Macchietto M."/>
            <person name="Macias-Munoz A."/>
            <person name="McGill C.J."/>
            <person name="Rodriguez I.M."/>
            <person name="Rodriguez B."/>
            <person name="Murad R."/>
            <person name="Mortazavi A."/>
        </authorList>
    </citation>
    <scope>NUCLEOTIDE SEQUENCE [LARGE SCALE GENOMIC DNA]</scope>
    <source>
        <strain evidence="1 2">ALL</strain>
    </source>
</reference>
<gene>
    <name evidence="1" type="ORF">L596_029682</name>
</gene>
<comment type="caution">
    <text evidence="1">The sequence shown here is derived from an EMBL/GenBank/DDBJ whole genome shotgun (WGS) entry which is preliminary data.</text>
</comment>
<proteinExistence type="predicted"/>
<sequence length="96" mass="10732">MPQSVHFNGKIRYLGITRTGHLDVQNIDGIVSSDVRLLIEWTKEDYLLSDNEKTPTEVIDGMCPTCEFTDEIGKLLTSTTGFTSIPALHTSFKNQT</sequence>
<reference evidence="1 2" key="1">
    <citation type="journal article" date="2015" name="Genome Biol.">
        <title>Comparative genomics of Steinernema reveals deeply conserved gene regulatory networks.</title>
        <authorList>
            <person name="Dillman A.R."/>
            <person name="Macchietto M."/>
            <person name="Porter C.F."/>
            <person name="Rogers A."/>
            <person name="Williams B."/>
            <person name="Antoshechkin I."/>
            <person name="Lee M.M."/>
            <person name="Goodwin Z."/>
            <person name="Lu X."/>
            <person name="Lewis E.E."/>
            <person name="Goodrich-Blair H."/>
            <person name="Stock S.P."/>
            <person name="Adams B.J."/>
            <person name="Sternberg P.W."/>
            <person name="Mortazavi A."/>
        </authorList>
    </citation>
    <scope>NUCLEOTIDE SEQUENCE [LARGE SCALE GENOMIC DNA]</scope>
    <source>
        <strain evidence="1 2">ALL</strain>
    </source>
</reference>
<dbReference type="EMBL" id="AZBU02000013">
    <property type="protein sequence ID" value="TKR58201.1"/>
    <property type="molecule type" value="Genomic_DNA"/>
</dbReference>
<protein>
    <submittedName>
        <fullName evidence="1">Uncharacterized protein</fullName>
    </submittedName>
</protein>
<dbReference type="Proteomes" id="UP000298663">
    <property type="component" value="Unassembled WGS sequence"/>
</dbReference>
<evidence type="ECO:0000313" key="2">
    <source>
        <dbReference type="Proteomes" id="UP000298663"/>
    </source>
</evidence>
<accession>A0A4U5LQD0</accession>
<organism evidence="1 2">
    <name type="scientific">Steinernema carpocapsae</name>
    <name type="common">Entomopathogenic nematode</name>
    <dbReference type="NCBI Taxonomy" id="34508"/>
    <lineage>
        <taxon>Eukaryota</taxon>
        <taxon>Metazoa</taxon>
        <taxon>Ecdysozoa</taxon>
        <taxon>Nematoda</taxon>
        <taxon>Chromadorea</taxon>
        <taxon>Rhabditida</taxon>
        <taxon>Tylenchina</taxon>
        <taxon>Panagrolaimomorpha</taxon>
        <taxon>Strongyloidoidea</taxon>
        <taxon>Steinernematidae</taxon>
        <taxon>Steinernema</taxon>
    </lineage>
</organism>
<keyword evidence="2" id="KW-1185">Reference proteome</keyword>
<dbReference type="AlphaFoldDB" id="A0A4U5LQD0"/>